<reference evidence="2 3" key="1">
    <citation type="submission" date="2018-01" db="EMBL/GenBank/DDBJ databases">
        <title>Whole genome sequencing of Histamine producing bacteria.</title>
        <authorList>
            <person name="Butler K."/>
        </authorList>
    </citation>
    <scope>NUCLEOTIDE SEQUENCE [LARGE SCALE GENOMIC DNA]</scope>
    <source>
        <strain evidence="2 3">A6-1</strain>
    </source>
</reference>
<dbReference type="Gene3D" id="1.10.287.1490">
    <property type="match status" value="1"/>
</dbReference>
<evidence type="ECO:0000256" key="1">
    <source>
        <dbReference type="SAM" id="Coils"/>
    </source>
</evidence>
<protein>
    <submittedName>
        <fullName evidence="2">Uncharacterized protein</fullName>
    </submittedName>
</protein>
<keyword evidence="3" id="KW-1185">Reference proteome</keyword>
<feature type="coiled-coil region" evidence="1">
    <location>
        <begin position="101"/>
        <end position="367"/>
    </location>
</feature>
<sequence>MLTTKQVAYYRKYFEYIDQQIRFEGLRLDEISIVSLKRAVGGKQETCKQALAYYADLYCVNNTPLEISDDLQAAFGAVKEKVDDLLPVFMQFATLRVNSSHQSLLNEIEDKNDQIANLELLLNQEREHNAHQIALLKQDINAKNDIIENLTSDNSSLNKKASELNKLQLDTASKLNKAQDAMLKQNTEKQKEIDNLKAETASSKDTIAELLNTSAKLQREVSDKLVVVEGLQDRLRLSEDTNNTLNNKITGLNSANESLKIDLANAVNELECCNTELDKANKTIQLLRSHVDKIERDFADNSQELSLTIDDNQNLHAGIKKLTTQVESHLSNIKKLESTNHLIKVTNKQLERQIKLLEDNNKTLQMIVNQTKSGGAVSD</sequence>
<evidence type="ECO:0000313" key="3">
    <source>
        <dbReference type="Proteomes" id="UP000240989"/>
    </source>
</evidence>
<dbReference type="RefSeq" id="WP_045152857.1">
    <property type="nucleotide sequence ID" value="NZ_JZSW01000007.1"/>
</dbReference>
<evidence type="ECO:0000313" key="2">
    <source>
        <dbReference type="EMBL" id="PSX07023.1"/>
    </source>
</evidence>
<organism evidence="2 3">
    <name type="scientific">Photobacterium angustum</name>
    <dbReference type="NCBI Taxonomy" id="661"/>
    <lineage>
        <taxon>Bacteria</taxon>
        <taxon>Pseudomonadati</taxon>
        <taxon>Pseudomonadota</taxon>
        <taxon>Gammaproteobacteria</taxon>
        <taxon>Vibrionales</taxon>
        <taxon>Vibrionaceae</taxon>
        <taxon>Photobacterium</taxon>
    </lineage>
</organism>
<name>A0ABX5H126_PHOAN</name>
<gene>
    <name evidence="2" type="ORF">C0W27_15760</name>
</gene>
<accession>A0ABX5H126</accession>
<dbReference type="Proteomes" id="UP000240989">
    <property type="component" value="Unassembled WGS sequence"/>
</dbReference>
<keyword evidence="1" id="KW-0175">Coiled coil</keyword>
<comment type="caution">
    <text evidence="2">The sequence shown here is derived from an EMBL/GenBank/DDBJ whole genome shotgun (WGS) entry which is preliminary data.</text>
</comment>
<proteinExistence type="predicted"/>
<dbReference type="EMBL" id="PYOU01000014">
    <property type="protein sequence ID" value="PSX07023.1"/>
    <property type="molecule type" value="Genomic_DNA"/>
</dbReference>